<dbReference type="InterPro" id="IPR017871">
    <property type="entry name" value="ABC_transporter-like_CS"/>
</dbReference>
<dbReference type="AlphaFoldDB" id="A0A0X8FC00"/>
<dbReference type="GO" id="GO:0016887">
    <property type="term" value="F:ATP hydrolysis activity"/>
    <property type="evidence" value="ECO:0007669"/>
    <property type="project" value="InterPro"/>
</dbReference>
<evidence type="ECO:0000256" key="3">
    <source>
        <dbReference type="ARBA" id="ARBA00022840"/>
    </source>
</evidence>
<sequence length="242" mass="27409">MSLSVKKLTGGYLNRPVIHDISFDIQAGEIIGLIGLNGAGKSTLIKHIIGLLKAQTGEIRLNGQTLDEDNQAYRQAFTYIPEMPMIYDELTLREHLNMIGLAYQIDKGEILDRAMPMLKTFRLDEKLDWMPKHFSKGMRQKLMIVCAMMVEADLYIIDEPFLGLDPLATHDFIQILEAKRAAGAMVLMSTHVLANAETYCDRFLFLHEGYLRAQGSLEDIRQVFGQDEASLEELYIQLAREG</sequence>
<dbReference type="SMART" id="SM00382">
    <property type="entry name" value="AAA"/>
    <property type="match status" value="1"/>
</dbReference>
<keyword evidence="2" id="KW-0547">Nucleotide-binding</keyword>
<dbReference type="EMBL" id="PKGY01000001">
    <property type="protein sequence ID" value="PKZ23536.1"/>
    <property type="molecule type" value="Genomic_DNA"/>
</dbReference>
<keyword evidence="7" id="KW-1185">Reference proteome</keyword>
<dbReference type="RefSeq" id="WP_067975216.1">
    <property type="nucleotide sequence ID" value="NZ_CAJHKM010000002.1"/>
</dbReference>
<keyword evidence="1" id="KW-0813">Transport</keyword>
<dbReference type="Proteomes" id="UP000234239">
    <property type="component" value="Unassembled WGS sequence"/>
</dbReference>
<dbReference type="GO" id="GO:0005524">
    <property type="term" value="F:ATP binding"/>
    <property type="evidence" value="ECO:0007669"/>
    <property type="project" value="UniProtKB-KW"/>
</dbReference>
<evidence type="ECO:0000313" key="6">
    <source>
        <dbReference type="EMBL" id="PKZ23536.1"/>
    </source>
</evidence>
<dbReference type="PROSITE" id="PS50893">
    <property type="entry name" value="ABC_TRANSPORTER_2"/>
    <property type="match status" value="1"/>
</dbReference>
<organism evidence="5 7">
    <name type="scientific">Aerococcus sanguinicola</name>
    <dbReference type="NCBI Taxonomy" id="119206"/>
    <lineage>
        <taxon>Bacteria</taxon>
        <taxon>Bacillati</taxon>
        <taxon>Bacillota</taxon>
        <taxon>Bacilli</taxon>
        <taxon>Lactobacillales</taxon>
        <taxon>Aerococcaceae</taxon>
        <taxon>Aerococcus</taxon>
    </lineage>
</organism>
<dbReference type="InterPro" id="IPR003593">
    <property type="entry name" value="AAA+_ATPase"/>
</dbReference>
<dbReference type="Pfam" id="PF00005">
    <property type="entry name" value="ABC_tran"/>
    <property type="match status" value="1"/>
</dbReference>
<dbReference type="PANTHER" id="PTHR42939">
    <property type="entry name" value="ABC TRANSPORTER ATP-BINDING PROTEIN ALBC-RELATED"/>
    <property type="match status" value="1"/>
</dbReference>
<dbReference type="OrthoDB" id="9804819at2"/>
<reference evidence="5 7" key="1">
    <citation type="journal article" date="2016" name="Genome Announc.">
        <title>Complete Genome Sequences of Aerococcus christensenii CCUG 28831T, Aerococcus sanguinicola CCUG 43001T, Aerococcus urinae CCUG 36881T, Aerococcus urinaeequi CCUG 28094T, Aerococcus urinaehominis CCUG 42038 BT, and Aerococcus viridans CCUG 4311T.</title>
        <authorList>
            <person name="Carkaci D."/>
            <person name="Dargis R."/>
            <person name="Nielsen X.C."/>
            <person name="Skovgaard O."/>
            <person name="Fuursted K."/>
            <person name="Christensen J.J."/>
        </authorList>
    </citation>
    <scope>NUCLEOTIDE SEQUENCE [LARGE SCALE GENOMIC DNA]</scope>
    <source>
        <strain evidence="5 7">CCUG43001</strain>
    </source>
</reference>
<dbReference type="PROSITE" id="PS00211">
    <property type="entry name" value="ABC_TRANSPORTER_1"/>
    <property type="match status" value="1"/>
</dbReference>
<dbReference type="GeneID" id="92903767"/>
<evidence type="ECO:0000256" key="2">
    <source>
        <dbReference type="ARBA" id="ARBA00022741"/>
    </source>
</evidence>
<gene>
    <name evidence="5" type="ORF">AWM72_06775</name>
    <name evidence="6" type="ORF">CYJ28_02985</name>
</gene>
<dbReference type="InterPro" id="IPR027417">
    <property type="entry name" value="P-loop_NTPase"/>
</dbReference>
<keyword evidence="3 5" id="KW-0067">ATP-binding</keyword>
<reference evidence="6 8" key="3">
    <citation type="submission" date="2017-12" db="EMBL/GenBank/DDBJ databases">
        <title>Phylogenetic diversity of female urinary microbiome.</title>
        <authorList>
            <person name="Thomas-White K."/>
            <person name="Wolfe A.J."/>
        </authorList>
    </citation>
    <scope>NUCLEOTIDE SEQUENCE [LARGE SCALE GENOMIC DNA]</scope>
    <source>
        <strain evidence="6 8">UMB0139</strain>
    </source>
</reference>
<dbReference type="Gene3D" id="3.40.50.300">
    <property type="entry name" value="P-loop containing nucleotide triphosphate hydrolases"/>
    <property type="match status" value="1"/>
</dbReference>
<dbReference type="Proteomes" id="UP000069912">
    <property type="component" value="Chromosome"/>
</dbReference>
<dbReference type="PANTHER" id="PTHR42939:SF5">
    <property type="entry name" value="ABC-TYPE TRANSPORTER ATP-BINDING PROTEIN ECSA"/>
    <property type="match status" value="1"/>
</dbReference>
<name>A0A0X8FC00_9LACT</name>
<feature type="domain" description="ABC transporter" evidence="4">
    <location>
        <begin position="3"/>
        <end position="233"/>
    </location>
</feature>
<protein>
    <submittedName>
        <fullName evidence="5 6">ABC transporter ATP-binding protein</fullName>
    </submittedName>
</protein>
<dbReference type="CDD" id="cd03230">
    <property type="entry name" value="ABC_DR_subfamily_A"/>
    <property type="match status" value="1"/>
</dbReference>
<dbReference type="SUPFAM" id="SSF52540">
    <property type="entry name" value="P-loop containing nucleoside triphosphate hydrolases"/>
    <property type="match status" value="1"/>
</dbReference>
<dbReference type="InterPro" id="IPR051782">
    <property type="entry name" value="ABC_Transporter_VariousFunc"/>
</dbReference>
<dbReference type="EMBL" id="CP014160">
    <property type="protein sequence ID" value="AMB94470.1"/>
    <property type="molecule type" value="Genomic_DNA"/>
</dbReference>
<evidence type="ECO:0000313" key="8">
    <source>
        <dbReference type="Proteomes" id="UP000234239"/>
    </source>
</evidence>
<evidence type="ECO:0000256" key="1">
    <source>
        <dbReference type="ARBA" id="ARBA00022448"/>
    </source>
</evidence>
<evidence type="ECO:0000313" key="7">
    <source>
        <dbReference type="Proteomes" id="UP000069912"/>
    </source>
</evidence>
<dbReference type="InterPro" id="IPR003439">
    <property type="entry name" value="ABC_transporter-like_ATP-bd"/>
</dbReference>
<accession>A0A0X8FC00</accession>
<proteinExistence type="predicted"/>
<evidence type="ECO:0000259" key="4">
    <source>
        <dbReference type="PROSITE" id="PS50893"/>
    </source>
</evidence>
<dbReference type="KEGG" id="asan:AWM72_06775"/>
<reference evidence="7" key="2">
    <citation type="submission" date="2016-01" db="EMBL/GenBank/DDBJ databases">
        <title>Six Aerococcus type strain genome sequencing and assembly using PacBio and Illumina Hiseq.</title>
        <authorList>
            <person name="Carkaci D."/>
            <person name="Dargis R."/>
            <person name="Nielsen X.C."/>
            <person name="Skovgaard O."/>
            <person name="Fuursted K."/>
            <person name="Christensen J.J."/>
        </authorList>
    </citation>
    <scope>NUCLEOTIDE SEQUENCE [LARGE SCALE GENOMIC DNA]</scope>
    <source>
        <strain evidence="7">CCUG43001</strain>
    </source>
</reference>
<evidence type="ECO:0000313" key="5">
    <source>
        <dbReference type="EMBL" id="AMB94470.1"/>
    </source>
</evidence>